<dbReference type="Gene3D" id="2.60.120.200">
    <property type="match status" value="1"/>
</dbReference>
<protein>
    <submittedName>
        <fullName evidence="4">Glycoside hydrolase family 16 protein</fullName>
    </submittedName>
</protein>
<evidence type="ECO:0000313" key="5">
    <source>
        <dbReference type="Proteomes" id="UP000016932"/>
    </source>
</evidence>
<feature type="region of interest" description="Disordered" evidence="1">
    <location>
        <begin position="280"/>
        <end position="299"/>
    </location>
</feature>
<dbReference type="Proteomes" id="UP000016932">
    <property type="component" value="Unassembled WGS sequence"/>
</dbReference>
<dbReference type="InterPro" id="IPR013320">
    <property type="entry name" value="ConA-like_dom_sf"/>
</dbReference>
<dbReference type="Pfam" id="PF00722">
    <property type="entry name" value="Glyco_hydro_16"/>
    <property type="match status" value="1"/>
</dbReference>
<dbReference type="OrthoDB" id="25131at2759"/>
<dbReference type="EMBL" id="KB446555">
    <property type="protein sequence ID" value="EME88837.1"/>
    <property type="molecule type" value="Genomic_DNA"/>
</dbReference>
<dbReference type="GO" id="GO:0004553">
    <property type="term" value="F:hydrolase activity, hydrolyzing O-glycosyl compounds"/>
    <property type="evidence" value="ECO:0007669"/>
    <property type="project" value="InterPro"/>
</dbReference>
<dbReference type="eggNOG" id="ENOG502R6CR">
    <property type="taxonomic scope" value="Eukaryota"/>
</dbReference>
<feature type="domain" description="GH16" evidence="3">
    <location>
        <begin position="7"/>
        <end position="245"/>
    </location>
</feature>
<proteinExistence type="predicted"/>
<feature type="transmembrane region" description="Helical" evidence="2">
    <location>
        <begin position="313"/>
        <end position="330"/>
    </location>
</feature>
<dbReference type="CDD" id="cd00413">
    <property type="entry name" value="Glyco_hydrolase_16"/>
    <property type="match status" value="1"/>
</dbReference>
<dbReference type="InterPro" id="IPR000757">
    <property type="entry name" value="Beta-glucanase-like"/>
</dbReference>
<dbReference type="HOGENOM" id="CLU_861083_0_0_1"/>
<dbReference type="PANTHER" id="PTHR38121:SF2">
    <property type="entry name" value="ACYLTRANSFERASE 3 DOMAIN-CONTAINING PROTEIN"/>
    <property type="match status" value="1"/>
</dbReference>
<dbReference type="SUPFAM" id="SSF49899">
    <property type="entry name" value="Concanavalin A-like lectins/glucanases"/>
    <property type="match status" value="1"/>
</dbReference>
<name>N1QC02_PSEFD</name>
<feature type="compositionally biased region" description="Polar residues" evidence="1">
    <location>
        <begin position="280"/>
        <end position="294"/>
    </location>
</feature>
<dbReference type="KEGG" id="pfj:MYCFIDRAFT_213424"/>
<dbReference type="PANTHER" id="PTHR38121">
    <property type="entry name" value="GH16 DOMAIN-CONTAINING PROTEIN"/>
    <property type="match status" value="1"/>
</dbReference>
<reference evidence="4 5" key="1">
    <citation type="journal article" date="2012" name="PLoS Pathog.">
        <title>Diverse lifestyles and strategies of plant pathogenesis encoded in the genomes of eighteen Dothideomycetes fungi.</title>
        <authorList>
            <person name="Ohm R.A."/>
            <person name="Feau N."/>
            <person name="Henrissat B."/>
            <person name="Schoch C.L."/>
            <person name="Horwitz B.A."/>
            <person name="Barry K.W."/>
            <person name="Condon B.J."/>
            <person name="Copeland A.C."/>
            <person name="Dhillon B."/>
            <person name="Glaser F."/>
            <person name="Hesse C.N."/>
            <person name="Kosti I."/>
            <person name="LaButti K."/>
            <person name="Lindquist E.A."/>
            <person name="Lucas S."/>
            <person name="Salamov A.A."/>
            <person name="Bradshaw R.E."/>
            <person name="Ciuffetti L."/>
            <person name="Hamelin R.C."/>
            <person name="Kema G.H.J."/>
            <person name="Lawrence C."/>
            <person name="Scott J.A."/>
            <person name="Spatafora J.W."/>
            <person name="Turgeon B.G."/>
            <person name="de Wit P.J.G.M."/>
            <person name="Zhong S."/>
            <person name="Goodwin S.B."/>
            <person name="Grigoriev I.V."/>
        </authorList>
    </citation>
    <scope>NUCLEOTIDE SEQUENCE [LARGE SCALE GENOMIC DNA]</scope>
    <source>
        <strain evidence="4 5">CIRAD86</strain>
    </source>
</reference>
<evidence type="ECO:0000256" key="2">
    <source>
        <dbReference type="SAM" id="Phobius"/>
    </source>
</evidence>
<dbReference type="RefSeq" id="XP_007921715.1">
    <property type="nucleotide sequence ID" value="XM_007923524.1"/>
</dbReference>
<keyword evidence="5" id="KW-1185">Reference proteome</keyword>
<keyword evidence="2" id="KW-1133">Transmembrane helix</keyword>
<accession>N1QC02</accession>
<evidence type="ECO:0000256" key="1">
    <source>
        <dbReference type="SAM" id="MobiDB-lite"/>
    </source>
</evidence>
<sequence>MATLNADDCDCGFVDSKDPTRSIFANLFAVNFTSAKVQQLEDLFMPANYDVIQVVAPYTRDYSVDQLQYSSTGLDLTVSPSTDGKNIPCAQIITKEKAFFYGSYRARIRVATEPGTVAAFYIYKNDSSEIDIEYLSAWTEPTLLYTVKPQVYLPSGNPDDSTYQRERWSGLDDEFREEPHEWSWTWLPDIVYFGIDANYLKNITANVPQAPGRIALSHWSNGDPHYSLGPPKQNTTITVSFLQAIYNDTSMPILPCERSSSACLIADGAIMSSLAPNITSQGGPSVTSQGGSASSPPPVVTHMNAGSRTSNGALGWLLMCYIFVPWLGWWRSTFA</sequence>
<evidence type="ECO:0000259" key="3">
    <source>
        <dbReference type="PROSITE" id="PS51762"/>
    </source>
</evidence>
<dbReference type="GeneID" id="19337919"/>
<dbReference type="PROSITE" id="PS51762">
    <property type="entry name" value="GH16_2"/>
    <property type="match status" value="1"/>
</dbReference>
<evidence type="ECO:0000313" key="4">
    <source>
        <dbReference type="EMBL" id="EME88837.1"/>
    </source>
</evidence>
<gene>
    <name evidence="4" type="ORF">MYCFIDRAFT_213424</name>
</gene>
<keyword evidence="2" id="KW-0812">Transmembrane</keyword>
<organism evidence="4 5">
    <name type="scientific">Pseudocercospora fijiensis (strain CIRAD86)</name>
    <name type="common">Black leaf streak disease fungus</name>
    <name type="synonym">Mycosphaerella fijiensis</name>
    <dbReference type="NCBI Taxonomy" id="383855"/>
    <lineage>
        <taxon>Eukaryota</taxon>
        <taxon>Fungi</taxon>
        <taxon>Dikarya</taxon>
        <taxon>Ascomycota</taxon>
        <taxon>Pezizomycotina</taxon>
        <taxon>Dothideomycetes</taxon>
        <taxon>Dothideomycetidae</taxon>
        <taxon>Mycosphaerellales</taxon>
        <taxon>Mycosphaerellaceae</taxon>
        <taxon>Pseudocercospora</taxon>
    </lineage>
</organism>
<dbReference type="VEuPathDB" id="FungiDB:MYCFIDRAFT_213424"/>
<keyword evidence="2" id="KW-0472">Membrane</keyword>
<dbReference type="GO" id="GO:0005975">
    <property type="term" value="P:carbohydrate metabolic process"/>
    <property type="evidence" value="ECO:0007669"/>
    <property type="project" value="InterPro"/>
</dbReference>
<dbReference type="AlphaFoldDB" id="N1QC02"/>
<keyword evidence="4" id="KW-0378">Hydrolase</keyword>